<dbReference type="GO" id="GO:0072669">
    <property type="term" value="C:tRNA-splicing ligase complex"/>
    <property type="evidence" value="ECO:0007669"/>
    <property type="project" value="TreeGrafter"/>
</dbReference>
<feature type="binding site" evidence="9">
    <location>
        <position position="218"/>
    </location>
    <ligand>
        <name>GMP</name>
        <dbReference type="ChEBI" id="CHEBI:58115"/>
    </ligand>
</feature>
<dbReference type="Pfam" id="PF01139">
    <property type="entry name" value="RtcB"/>
    <property type="match status" value="1"/>
</dbReference>
<keyword evidence="3 10" id="KW-0479">Metal-binding</keyword>
<feature type="binding site" evidence="9">
    <location>
        <position position="124"/>
    </location>
    <ligand>
        <name>GMP</name>
        <dbReference type="ChEBI" id="CHEBI:58115"/>
    </ligand>
</feature>
<feature type="binding site" evidence="9">
    <location>
        <begin position="117"/>
        <end position="120"/>
    </location>
    <ligand>
        <name>GMP</name>
        <dbReference type="ChEBI" id="CHEBI:58115"/>
    </ligand>
</feature>
<keyword evidence="12" id="KW-1185">Reference proteome</keyword>
<evidence type="ECO:0000256" key="2">
    <source>
        <dbReference type="ARBA" id="ARBA00022598"/>
    </source>
</evidence>
<evidence type="ECO:0000256" key="1">
    <source>
        <dbReference type="ARBA" id="ARBA00012726"/>
    </source>
</evidence>
<dbReference type="GO" id="GO:0170057">
    <property type="term" value="F:RNA ligase (GTP) activity"/>
    <property type="evidence" value="ECO:0007669"/>
    <property type="project" value="UniProtKB-EC"/>
</dbReference>
<dbReference type="GO" id="GO:0005634">
    <property type="term" value="C:nucleus"/>
    <property type="evidence" value="ECO:0007669"/>
    <property type="project" value="TreeGrafter"/>
</dbReference>
<dbReference type="PANTHER" id="PTHR11118">
    <property type="entry name" value="RNA-SPLICING LIGASE RTCB HOMOLOG"/>
    <property type="match status" value="1"/>
</dbReference>
<comment type="catalytic activity">
    <reaction evidence="7">
        <text>a 3'-end 3'-phospho-ribonucleotide-RNA + a 5'-end dephospho-ribonucleoside-RNA + GTP = a ribonucleotidyl-ribonucleotide-RNA + GMP + diphosphate</text>
        <dbReference type="Rhea" id="RHEA:68076"/>
        <dbReference type="Rhea" id="RHEA-COMP:10463"/>
        <dbReference type="Rhea" id="RHEA-COMP:13936"/>
        <dbReference type="Rhea" id="RHEA-COMP:17355"/>
        <dbReference type="ChEBI" id="CHEBI:33019"/>
        <dbReference type="ChEBI" id="CHEBI:37565"/>
        <dbReference type="ChEBI" id="CHEBI:58115"/>
        <dbReference type="ChEBI" id="CHEBI:83062"/>
        <dbReference type="ChEBI" id="CHEBI:138284"/>
        <dbReference type="ChEBI" id="CHEBI:173118"/>
        <dbReference type="EC" id="6.5.1.8"/>
    </reaction>
</comment>
<dbReference type="EC" id="6.5.1.8" evidence="1"/>
<dbReference type="InterPro" id="IPR001233">
    <property type="entry name" value="RtcB"/>
</dbReference>
<dbReference type="SUPFAM" id="SSF103365">
    <property type="entry name" value="Hypothetical protein PH1602"/>
    <property type="match status" value="1"/>
</dbReference>
<evidence type="ECO:0000313" key="11">
    <source>
        <dbReference type="EMBL" id="EOB14523.1"/>
    </source>
</evidence>
<feature type="binding site" evidence="9">
    <location>
        <begin position="142"/>
        <end position="145"/>
    </location>
    <ligand>
        <name>GMP</name>
        <dbReference type="ChEBI" id="CHEBI:58115"/>
    </ligand>
</feature>
<evidence type="ECO:0000256" key="4">
    <source>
        <dbReference type="ARBA" id="ARBA00022741"/>
    </source>
</evidence>
<feature type="binding site" evidence="9">
    <location>
        <begin position="72"/>
        <end position="73"/>
    </location>
    <ligand>
        <name>GMP</name>
        <dbReference type="ChEBI" id="CHEBI:58115"/>
    </ligand>
</feature>
<dbReference type="HOGENOM" id="CLU_089448_0_0_1"/>
<dbReference type="GO" id="GO:0006396">
    <property type="term" value="P:RNA processing"/>
    <property type="evidence" value="ECO:0007669"/>
    <property type="project" value="InterPro"/>
</dbReference>
<dbReference type="EMBL" id="KB908934">
    <property type="protein sequence ID" value="EOB14523.1"/>
    <property type="molecule type" value="Genomic_DNA"/>
</dbReference>
<evidence type="ECO:0000256" key="6">
    <source>
        <dbReference type="ARBA" id="ARBA00023211"/>
    </source>
</evidence>
<dbReference type="Gene3D" id="3.90.1860.10">
    <property type="entry name" value="tRNA-splicing ligase RtcB"/>
    <property type="match status" value="1"/>
</dbReference>
<dbReference type="InterPro" id="IPR036025">
    <property type="entry name" value="RtcB-like_sf"/>
</dbReference>
<dbReference type="VEuPathDB" id="MicrosporidiaDB:NBO_26g0008"/>
<evidence type="ECO:0000256" key="8">
    <source>
        <dbReference type="PIRSR" id="PIRSR601233-1"/>
    </source>
</evidence>
<evidence type="ECO:0000256" key="3">
    <source>
        <dbReference type="ARBA" id="ARBA00022723"/>
    </source>
</evidence>
<comment type="cofactor">
    <cofactor evidence="10">
        <name>Mn(2+)</name>
        <dbReference type="ChEBI" id="CHEBI:29035"/>
    </cofactor>
    <text evidence="10">Binds 2 manganese ions per subunit.</text>
</comment>
<dbReference type="GO" id="GO:0005525">
    <property type="term" value="F:GTP binding"/>
    <property type="evidence" value="ECO:0007669"/>
    <property type="project" value="UniProtKB-KW"/>
</dbReference>
<dbReference type="GO" id="GO:0046872">
    <property type="term" value="F:metal ion binding"/>
    <property type="evidence" value="ECO:0007669"/>
    <property type="project" value="UniProtKB-KW"/>
</dbReference>
<keyword evidence="5 9" id="KW-0342">GTP-binding</keyword>
<keyword evidence="2" id="KW-0436">Ligase</keyword>
<proteinExistence type="predicted"/>
<reference evidence="11 12" key="1">
    <citation type="journal article" date="2013" name="BMC Genomics">
        <title>Comparative genomics of parasitic silkworm microsporidia reveal an association between genome expansion and host adaptation.</title>
        <authorList>
            <person name="Pan G."/>
            <person name="Xu J."/>
            <person name="Li T."/>
            <person name="Xia Q."/>
            <person name="Liu S.L."/>
            <person name="Zhang G."/>
            <person name="Li S."/>
            <person name="Li C."/>
            <person name="Liu H."/>
            <person name="Yang L."/>
            <person name="Liu T."/>
            <person name="Zhang X."/>
            <person name="Wu Z."/>
            <person name="Fan W."/>
            <person name="Dang X."/>
            <person name="Xiang H."/>
            <person name="Tao M."/>
            <person name="Li Y."/>
            <person name="Hu J."/>
            <person name="Li Z."/>
            <person name="Lin L."/>
            <person name="Luo J."/>
            <person name="Geng L."/>
            <person name="Wang L."/>
            <person name="Long M."/>
            <person name="Wan Y."/>
            <person name="He N."/>
            <person name="Zhang Z."/>
            <person name="Lu C."/>
            <person name="Keeling P.J."/>
            <person name="Wang J."/>
            <person name="Xiang Z."/>
            <person name="Zhou Z."/>
        </authorList>
    </citation>
    <scope>NUCLEOTIDE SEQUENCE [LARGE SCALE GENOMIC DNA]</scope>
    <source>
        <strain evidence="12">CQ1 / CVCC 102059</strain>
    </source>
</reference>
<protein>
    <recommendedName>
        <fullName evidence="1">3'-phosphate/5'-hydroxy nucleic acid ligase</fullName>
        <ecNumber evidence="1">6.5.1.8</ecNumber>
    </recommendedName>
</protein>
<accession>R0MNT0</accession>
<evidence type="ECO:0000256" key="5">
    <source>
        <dbReference type="ARBA" id="ARBA00023134"/>
    </source>
</evidence>
<evidence type="ECO:0000256" key="10">
    <source>
        <dbReference type="PIRSR" id="PIRSR601233-3"/>
    </source>
</evidence>
<dbReference type="OrthoDB" id="10249697at2759"/>
<name>R0MNT0_NOSB1</name>
<dbReference type="STRING" id="578461.R0MNT0"/>
<evidence type="ECO:0000256" key="9">
    <source>
        <dbReference type="PIRSR" id="PIRSR601233-2"/>
    </source>
</evidence>
<organism evidence="11 12">
    <name type="scientific">Nosema bombycis (strain CQ1 / CVCC 102059)</name>
    <name type="common">Microsporidian parasite</name>
    <name type="synonym">Pebrine of silkworm</name>
    <dbReference type="NCBI Taxonomy" id="578461"/>
    <lineage>
        <taxon>Eukaryota</taxon>
        <taxon>Fungi</taxon>
        <taxon>Fungi incertae sedis</taxon>
        <taxon>Microsporidia</taxon>
        <taxon>Nosematidae</taxon>
        <taxon>Nosema</taxon>
    </lineage>
</organism>
<evidence type="ECO:0000313" key="12">
    <source>
        <dbReference type="Proteomes" id="UP000016927"/>
    </source>
</evidence>
<dbReference type="AlphaFoldDB" id="R0MNT0"/>
<sequence length="219" mass="24033">MYKESPNYIKGMPKEASSSYINSEVAQKYLLAMGSASNFAFCNRALIAEKAKEVFKNHFEDFEGDLIYDVCHNIAKEEIYGDKRCLVHRKGASRILEPGHPDLPDKYKSIGQPVLVGGSMGTCSFLLIGDTNAPDTLRSTCHGAGRVVSRKDSKAQFTYEGVMNELKSQNITVKCGSTNGLVEEAPSCYKDVINVVDISQKIGVTKKVCKLKPVIVIKG</sequence>
<evidence type="ECO:0000256" key="7">
    <source>
        <dbReference type="ARBA" id="ARBA00047746"/>
    </source>
</evidence>
<keyword evidence="6 10" id="KW-0464">Manganese</keyword>
<dbReference type="Proteomes" id="UP000016927">
    <property type="component" value="Unassembled WGS sequence"/>
</dbReference>
<feature type="active site" description="GMP-histidine intermediate" evidence="8">
    <location>
        <position position="142"/>
    </location>
</feature>
<dbReference type="PANTHER" id="PTHR11118:SF1">
    <property type="entry name" value="RNA-SPLICING LIGASE RTCB HOMOLOG"/>
    <property type="match status" value="1"/>
</dbReference>
<dbReference type="GO" id="GO:0003972">
    <property type="term" value="F:RNA ligase (ATP) activity"/>
    <property type="evidence" value="ECO:0007669"/>
    <property type="project" value="TreeGrafter"/>
</dbReference>
<feature type="binding site" evidence="10">
    <location>
        <position position="72"/>
    </location>
    <ligand>
        <name>Mn(2+)</name>
        <dbReference type="ChEBI" id="CHEBI:29035"/>
        <label>2</label>
    </ligand>
</feature>
<gene>
    <name evidence="11" type="ORF">NBO_26g0008</name>
</gene>
<keyword evidence="4 9" id="KW-0547">Nucleotide-binding</keyword>